<dbReference type="InterPro" id="IPR043504">
    <property type="entry name" value="Peptidase_S1_PA_chymotrypsin"/>
</dbReference>
<dbReference type="InterPro" id="IPR018114">
    <property type="entry name" value="TRYPSIN_HIS"/>
</dbReference>
<dbReference type="Proteomes" id="UP000636949">
    <property type="component" value="Unassembled WGS sequence"/>
</dbReference>
<protein>
    <submittedName>
        <fullName evidence="5">Serine protease</fullName>
    </submittedName>
</protein>
<evidence type="ECO:0000259" key="4">
    <source>
        <dbReference type="PROSITE" id="PS50240"/>
    </source>
</evidence>
<dbReference type="Gene3D" id="2.40.10.10">
    <property type="entry name" value="Trypsin-like serine proteases"/>
    <property type="match status" value="1"/>
</dbReference>
<dbReference type="CDD" id="cd00190">
    <property type="entry name" value="Tryp_SPc"/>
    <property type="match status" value="1"/>
</dbReference>
<feature type="chain" id="PRO_5035221767" evidence="3">
    <location>
        <begin position="20"/>
        <end position="284"/>
    </location>
</feature>
<dbReference type="GO" id="GO:0004252">
    <property type="term" value="F:serine-type endopeptidase activity"/>
    <property type="evidence" value="ECO:0007669"/>
    <property type="project" value="InterPro"/>
</dbReference>
<dbReference type="PANTHER" id="PTHR24250">
    <property type="entry name" value="CHYMOTRYPSIN-RELATED"/>
    <property type="match status" value="1"/>
</dbReference>
<keyword evidence="2 5" id="KW-0645">Protease</keyword>
<gene>
    <name evidence="5" type="ORF">GCM10010995_21340</name>
</gene>
<feature type="domain" description="Peptidase S1" evidence="4">
    <location>
        <begin position="31"/>
        <end position="281"/>
    </location>
</feature>
<dbReference type="Pfam" id="PF00089">
    <property type="entry name" value="Trypsin"/>
    <property type="match status" value="1"/>
</dbReference>
<evidence type="ECO:0000313" key="5">
    <source>
        <dbReference type="EMBL" id="GGG03627.1"/>
    </source>
</evidence>
<reference evidence="5" key="1">
    <citation type="journal article" date="2014" name="Int. J. Syst. Evol. Microbiol.">
        <title>Complete genome sequence of Corynebacterium casei LMG S-19264T (=DSM 44701T), isolated from a smear-ripened cheese.</title>
        <authorList>
            <consortium name="US DOE Joint Genome Institute (JGI-PGF)"/>
            <person name="Walter F."/>
            <person name="Albersmeier A."/>
            <person name="Kalinowski J."/>
            <person name="Ruckert C."/>
        </authorList>
    </citation>
    <scope>NUCLEOTIDE SEQUENCE</scope>
    <source>
        <strain evidence="5">CGMCC 1.15758</strain>
    </source>
</reference>
<keyword evidence="2" id="KW-0378">Hydrolase</keyword>
<evidence type="ECO:0000256" key="2">
    <source>
        <dbReference type="RuleBase" id="RU363034"/>
    </source>
</evidence>
<keyword evidence="2" id="KW-0720">Serine protease</keyword>
<accession>A0A8J2Z5U9</accession>
<keyword evidence="3" id="KW-0732">Signal</keyword>
<dbReference type="InterPro" id="IPR009003">
    <property type="entry name" value="Peptidase_S1_PA"/>
</dbReference>
<name>A0A8J2Z5U9_9GAMM</name>
<dbReference type="OrthoDB" id="9813836at2"/>
<dbReference type="RefSeq" id="WP_117003459.1">
    <property type="nucleotide sequence ID" value="NZ_BMJS01000028.1"/>
</dbReference>
<reference evidence="5" key="2">
    <citation type="submission" date="2020-09" db="EMBL/GenBank/DDBJ databases">
        <authorList>
            <person name="Sun Q."/>
            <person name="Zhou Y."/>
        </authorList>
    </citation>
    <scope>NUCLEOTIDE SEQUENCE</scope>
    <source>
        <strain evidence="5">CGMCC 1.15758</strain>
    </source>
</reference>
<evidence type="ECO:0000256" key="1">
    <source>
        <dbReference type="ARBA" id="ARBA00023157"/>
    </source>
</evidence>
<proteinExistence type="predicted"/>
<dbReference type="FunFam" id="2.40.10.10:FF:000068">
    <property type="entry name" value="transmembrane protease serine 2"/>
    <property type="match status" value="1"/>
</dbReference>
<dbReference type="InterPro" id="IPR001314">
    <property type="entry name" value="Peptidase_S1A"/>
</dbReference>
<keyword evidence="6" id="KW-1185">Reference proteome</keyword>
<organism evidence="5 6">
    <name type="scientific">Cysteiniphilum litorale</name>
    <dbReference type="NCBI Taxonomy" id="2056700"/>
    <lineage>
        <taxon>Bacteria</taxon>
        <taxon>Pseudomonadati</taxon>
        <taxon>Pseudomonadota</taxon>
        <taxon>Gammaproteobacteria</taxon>
        <taxon>Thiotrichales</taxon>
        <taxon>Fastidiosibacteraceae</taxon>
        <taxon>Cysteiniphilum</taxon>
    </lineage>
</organism>
<dbReference type="PROSITE" id="PS50240">
    <property type="entry name" value="TRYPSIN_DOM"/>
    <property type="match status" value="1"/>
</dbReference>
<dbReference type="SMART" id="SM00020">
    <property type="entry name" value="Tryp_SPc"/>
    <property type="match status" value="1"/>
</dbReference>
<dbReference type="PANTHER" id="PTHR24250:SF27">
    <property type="entry name" value="ELASTASE 2 LIKE"/>
    <property type="match status" value="1"/>
</dbReference>
<dbReference type="GO" id="GO:0006508">
    <property type="term" value="P:proteolysis"/>
    <property type="evidence" value="ECO:0007669"/>
    <property type="project" value="UniProtKB-KW"/>
</dbReference>
<dbReference type="EMBL" id="BMJS01000028">
    <property type="protein sequence ID" value="GGG03627.1"/>
    <property type="molecule type" value="Genomic_DNA"/>
</dbReference>
<dbReference type="SUPFAM" id="SSF50494">
    <property type="entry name" value="Trypsin-like serine proteases"/>
    <property type="match status" value="1"/>
</dbReference>
<dbReference type="PROSITE" id="PS00135">
    <property type="entry name" value="TRYPSIN_SER"/>
    <property type="match status" value="1"/>
</dbReference>
<feature type="signal peptide" evidence="3">
    <location>
        <begin position="1"/>
        <end position="19"/>
    </location>
</feature>
<evidence type="ECO:0000256" key="3">
    <source>
        <dbReference type="SAM" id="SignalP"/>
    </source>
</evidence>
<keyword evidence="1" id="KW-1015">Disulfide bond</keyword>
<dbReference type="InterPro" id="IPR001254">
    <property type="entry name" value="Trypsin_dom"/>
</dbReference>
<dbReference type="PRINTS" id="PR00722">
    <property type="entry name" value="CHYMOTRYPSIN"/>
</dbReference>
<comment type="caution">
    <text evidence="5">The sequence shown here is derived from an EMBL/GenBank/DDBJ whole genome shotgun (WGS) entry which is preliminary data.</text>
</comment>
<evidence type="ECO:0000313" key="6">
    <source>
        <dbReference type="Proteomes" id="UP000636949"/>
    </source>
</evidence>
<dbReference type="InterPro" id="IPR033116">
    <property type="entry name" value="TRYPSIN_SER"/>
</dbReference>
<dbReference type="AlphaFoldDB" id="A0A8J2Z5U9"/>
<dbReference type="PROSITE" id="PS00134">
    <property type="entry name" value="TRYPSIN_HIS"/>
    <property type="match status" value="1"/>
</dbReference>
<sequence length="284" mass="31910">MRKLLMCASIVLTSTTVFGNNISQPTFHSRITWGSDAAKGEFPFYVGVLINTEDGLKQFCGGTLIDKQWVLTAAHCINTDVNKVLLQIGREEFGSQTDENTYRITQAIRHPSYLHDDSGAPDYYNHTDDIGLYKLEKPVPPEIYADIINLYNSDKPADGEQFTVIGMGRTETGLWKKRLQKTRVQIDDSSQGCHAWGFDENKDICARSISQAIDHISNISNGDSGGPILMFDKNGQPYQVGITSRSGHTDSEDMAFPAYHYPYAAFTYIPSYINWINEQKARFQ</sequence>